<keyword evidence="1" id="KW-0732">Signal</keyword>
<sequence>MSATLIAAPVAMGLLVSHAPRCNCLTCRPCAVIDLREAQARAAAIKYYETRDSTHGQRSFKSVFKRISKTMSRSASPTPSVEEPPMGMGSFGSVYEALDDPFAA</sequence>
<keyword evidence="3" id="KW-1185">Reference proteome</keyword>
<organism evidence="2 3">
    <name type="scientific">Cylindrobasidium torrendii FP15055 ss-10</name>
    <dbReference type="NCBI Taxonomy" id="1314674"/>
    <lineage>
        <taxon>Eukaryota</taxon>
        <taxon>Fungi</taxon>
        <taxon>Dikarya</taxon>
        <taxon>Basidiomycota</taxon>
        <taxon>Agaricomycotina</taxon>
        <taxon>Agaricomycetes</taxon>
        <taxon>Agaricomycetidae</taxon>
        <taxon>Agaricales</taxon>
        <taxon>Marasmiineae</taxon>
        <taxon>Physalacriaceae</taxon>
        <taxon>Cylindrobasidium</taxon>
    </lineage>
</organism>
<evidence type="ECO:0000313" key="2">
    <source>
        <dbReference type="EMBL" id="KIY66740.1"/>
    </source>
</evidence>
<dbReference type="Proteomes" id="UP000054007">
    <property type="component" value="Unassembled WGS sequence"/>
</dbReference>
<evidence type="ECO:0008006" key="4">
    <source>
        <dbReference type="Google" id="ProtNLM"/>
    </source>
</evidence>
<feature type="chain" id="PRO_5002317080" description="Secreted protein" evidence="1">
    <location>
        <begin position="25"/>
        <end position="104"/>
    </location>
</feature>
<proteinExistence type="predicted"/>
<name>A0A0D7B949_9AGAR</name>
<protein>
    <recommendedName>
        <fullName evidence="4">Secreted protein</fullName>
    </recommendedName>
</protein>
<dbReference type="AlphaFoldDB" id="A0A0D7B949"/>
<evidence type="ECO:0000256" key="1">
    <source>
        <dbReference type="SAM" id="SignalP"/>
    </source>
</evidence>
<accession>A0A0D7B949</accession>
<feature type="signal peptide" evidence="1">
    <location>
        <begin position="1"/>
        <end position="24"/>
    </location>
</feature>
<dbReference type="EMBL" id="KN880545">
    <property type="protein sequence ID" value="KIY66740.1"/>
    <property type="molecule type" value="Genomic_DNA"/>
</dbReference>
<evidence type="ECO:0000313" key="3">
    <source>
        <dbReference type="Proteomes" id="UP000054007"/>
    </source>
</evidence>
<reference evidence="2 3" key="1">
    <citation type="journal article" date="2015" name="Fungal Genet. Biol.">
        <title>Evolution of novel wood decay mechanisms in Agaricales revealed by the genome sequences of Fistulina hepatica and Cylindrobasidium torrendii.</title>
        <authorList>
            <person name="Floudas D."/>
            <person name="Held B.W."/>
            <person name="Riley R."/>
            <person name="Nagy L.G."/>
            <person name="Koehler G."/>
            <person name="Ransdell A.S."/>
            <person name="Younus H."/>
            <person name="Chow J."/>
            <person name="Chiniquy J."/>
            <person name="Lipzen A."/>
            <person name="Tritt A."/>
            <person name="Sun H."/>
            <person name="Haridas S."/>
            <person name="LaButti K."/>
            <person name="Ohm R.A."/>
            <person name="Kues U."/>
            <person name="Blanchette R.A."/>
            <person name="Grigoriev I.V."/>
            <person name="Minto R.E."/>
            <person name="Hibbett D.S."/>
        </authorList>
    </citation>
    <scope>NUCLEOTIDE SEQUENCE [LARGE SCALE GENOMIC DNA]</scope>
    <source>
        <strain evidence="2 3">FP15055 ss-10</strain>
    </source>
</reference>
<gene>
    <name evidence="2" type="ORF">CYLTODRAFT_455091</name>
</gene>